<dbReference type="InterPro" id="IPR011740">
    <property type="entry name" value="DUF2460"/>
</dbReference>
<dbReference type="Pfam" id="PF09343">
    <property type="entry name" value="DUF2460"/>
    <property type="match status" value="1"/>
</dbReference>
<protein>
    <recommendedName>
        <fullName evidence="1">DUF2460 domain-containing protein</fullName>
    </recommendedName>
</protein>
<name>A0A653E6A3_9PSED</name>
<gene>
    <name evidence="2" type="ORF">PMYSY11_3206</name>
</gene>
<dbReference type="EMBL" id="LR215729">
    <property type="protein sequence ID" value="VEV98250.1"/>
    <property type="molecule type" value="Genomic_DNA"/>
</dbReference>
<dbReference type="AlphaFoldDB" id="A0A653E6A3"/>
<accession>A0A653E6A3</accession>
<reference evidence="2" key="1">
    <citation type="submission" date="2019-02" db="EMBL/GenBank/DDBJ databases">
        <authorList>
            <consortium name="Genoscope - CEA"/>
            <person name="William W."/>
        </authorList>
    </citation>
    <scope>NUCLEOTIDE SEQUENCE [LARGE SCALE GENOMIC DNA]</scope>
    <source>
        <strain evidence="2">YSy11</strain>
    </source>
</reference>
<dbReference type="RefSeq" id="WP_150548809.1">
    <property type="nucleotide sequence ID" value="NZ_LR215729.2"/>
</dbReference>
<dbReference type="InterPro" id="IPR042302">
    <property type="entry name" value="E1_FCCH_sf"/>
</dbReference>
<evidence type="ECO:0000313" key="2">
    <source>
        <dbReference type="EMBL" id="VEV98250.1"/>
    </source>
</evidence>
<dbReference type="Gene3D" id="2.40.30.180">
    <property type="entry name" value="Ubiquitin-activating enzyme E1, FCCH domain"/>
    <property type="match status" value="1"/>
</dbReference>
<evidence type="ECO:0000259" key="1">
    <source>
        <dbReference type="Pfam" id="PF09343"/>
    </source>
</evidence>
<sequence length="289" mass="31002">MATFLEERLPENIDYGSDFASSYQVYITQTAGGNEYRSQMNPFIKASMNIEFERQTNFIVEEVIDLNNRAGGKLRGFRVMHPVDFSTNNYRDTPTFNDQPMILANPAVPGVYQIVEWFGGYGGDSSRRHIYKPVAGSVLVGVGGASYPAAQWSVNNTTGIVTLAANKTGSISAISQASSAVVTATNTLVVGESLIISGVAGMTQINGVRAVVTARTGSQFTLNINSSLFSAYTSGGVFNTRPQAGEAVTAGCLFDIPMRFNADLGGNFSNWDTISANGLQIVEILNPFD</sequence>
<proteinExistence type="predicted"/>
<feature type="domain" description="DUF2460" evidence="1">
    <location>
        <begin position="7"/>
        <end position="167"/>
    </location>
</feature>
<organism evidence="2">
    <name type="scientific">Pseudomonas marincola</name>
    <dbReference type="NCBI Taxonomy" id="437900"/>
    <lineage>
        <taxon>Bacteria</taxon>
        <taxon>Pseudomonadati</taxon>
        <taxon>Pseudomonadota</taxon>
        <taxon>Gammaproteobacteria</taxon>
        <taxon>Pseudomonadales</taxon>
        <taxon>Pseudomonadaceae</taxon>
        <taxon>Pseudomonas</taxon>
    </lineage>
</organism>